<dbReference type="PANTHER" id="PTHR30023">
    <property type="entry name" value="D-ALANYL-D-ALANINE CARBOXYPEPTIDASE"/>
    <property type="match status" value="1"/>
</dbReference>
<dbReference type="GO" id="GO:0009002">
    <property type="term" value="F:serine-type D-Ala-D-Ala carboxypeptidase activity"/>
    <property type="evidence" value="ECO:0007669"/>
    <property type="project" value="UniProtKB-EC"/>
</dbReference>
<dbReference type="HOGENOM" id="CLU_017692_1_3_10"/>
<accession>E0NT66</accession>
<name>E0NT66_9BACT</name>
<comment type="caution">
    <text evidence="3">The sequence shown here is derived from an EMBL/GenBank/DDBJ whole genome shotgun (WGS) entry which is preliminary data.</text>
</comment>
<dbReference type="Pfam" id="PF02113">
    <property type="entry name" value="Peptidase_S13"/>
    <property type="match status" value="2"/>
</dbReference>
<dbReference type="NCBIfam" id="TIGR00666">
    <property type="entry name" value="PBP4"/>
    <property type="match status" value="1"/>
</dbReference>
<sequence>MLDEPSHGRWGGEKRQKYLHEKENERMRIQFKHGITARWQTLFGLLLWACAGMGTPIVAPPDTTATTSETLPWPHSVQTTIDSLLQDPLFQTSQVGIMVYDLTADSVLYRRNERQLLRPASTMKIVTAVAALDRLGGSYLFKTQLKYTGTIADRTLTGDLYCIGGFDPRLNIDDINAFVESIKKMGVDTIRGTVYADMGMKETALLGEGWCWDDDNPVLSPLVFARRDIFMERFLAKMADAGVVIDGTSGINNCPPNAYEICTRFHTIDQILMRMMKESDNLYAESMFYQIAAATGNRPATASHARSIIHRLIDRLGLNASQYRIADGCGLSLYNYVSAELEVTLLKHAYRNSHIYLHLLPSLPIAGSDGTLKNRMQGTFAHDNVRAKTGTLTGIISLAGYCTAANGHKLCFAIINQGVMQSARARAFQDDVCNTLCAPQ</sequence>
<keyword evidence="4" id="KW-1185">Reference proteome</keyword>
<dbReference type="AlphaFoldDB" id="E0NT66"/>
<dbReference type="PRINTS" id="PR00922">
    <property type="entry name" value="DADACBPTASE3"/>
</dbReference>
<dbReference type="InterPro" id="IPR000667">
    <property type="entry name" value="Peptidase_S13"/>
</dbReference>
<dbReference type="GO" id="GO:0006508">
    <property type="term" value="P:proteolysis"/>
    <property type="evidence" value="ECO:0007669"/>
    <property type="project" value="InterPro"/>
</dbReference>
<dbReference type="eggNOG" id="COG2027">
    <property type="taxonomic scope" value="Bacteria"/>
</dbReference>
<keyword evidence="3" id="KW-0121">Carboxypeptidase</keyword>
<keyword evidence="3" id="KW-0645">Protease</keyword>
<evidence type="ECO:0000256" key="1">
    <source>
        <dbReference type="ARBA" id="ARBA00006096"/>
    </source>
</evidence>
<keyword evidence="2 3" id="KW-0378">Hydrolase</keyword>
<comment type="similarity">
    <text evidence="1">Belongs to the peptidase S13 family.</text>
</comment>
<protein>
    <submittedName>
        <fullName evidence="3">D-alanyl-D-alanine carboxypeptidase/D-alanyl-D-alanine-endopeptidase</fullName>
        <ecNumber evidence="3">3.4.16.4</ecNumber>
    </submittedName>
</protein>
<dbReference type="SUPFAM" id="SSF56601">
    <property type="entry name" value="beta-lactamase/transpeptidase-like"/>
    <property type="match status" value="1"/>
</dbReference>
<dbReference type="Gene3D" id="3.50.80.20">
    <property type="entry name" value="D-Ala-D-Ala carboxypeptidase C, peptidase S13"/>
    <property type="match status" value="1"/>
</dbReference>
<dbReference type="GO" id="GO:0000270">
    <property type="term" value="P:peptidoglycan metabolic process"/>
    <property type="evidence" value="ECO:0007669"/>
    <property type="project" value="TreeGrafter"/>
</dbReference>
<evidence type="ECO:0000313" key="3">
    <source>
        <dbReference type="EMBL" id="EFM01681.1"/>
    </source>
</evidence>
<gene>
    <name evidence="3" type="primary">dacB</name>
    <name evidence="3" type="ORF">HMPREF0658_1368</name>
</gene>
<dbReference type="STRING" id="862515.HMPREF0658_1368"/>
<organism evidence="3 4">
    <name type="scientific">Hoylesella marshii DSM 16973 = JCM 13450</name>
    <dbReference type="NCBI Taxonomy" id="862515"/>
    <lineage>
        <taxon>Bacteria</taxon>
        <taxon>Pseudomonadati</taxon>
        <taxon>Bacteroidota</taxon>
        <taxon>Bacteroidia</taxon>
        <taxon>Bacteroidales</taxon>
        <taxon>Prevotellaceae</taxon>
        <taxon>Hoylesella</taxon>
    </lineage>
</organism>
<dbReference type="EMBL" id="AEEI01000046">
    <property type="protein sequence ID" value="EFM01681.1"/>
    <property type="molecule type" value="Genomic_DNA"/>
</dbReference>
<evidence type="ECO:0000313" key="4">
    <source>
        <dbReference type="Proteomes" id="UP000004394"/>
    </source>
</evidence>
<dbReference type="EC" id="3.4.16.4" evidence="3"/>
<evidence type="ECO:0000256" key="2">
    <source>
        <dbReference type="ARBA" id="ARBA00022801"/>
    </source>
</evidence>
<dbReference type="InterPro" id="IPR012338">
    <property type="entry name" value="Beta-lactam/transpept-like"/>
</dbReference>
<proteinExistence type="inferred from homology"/>
<dbReference type="Gene3D" id="3.40.710.10">
    <property type="entry name" value="DD-peptidase/beta-lactamase superfamily"/>
    <property type="match status" value="1"/>
</dbReference>
<reference evidence="3" key="1">
    <citation type="submission" date="2010-07" db="EMBL/GenBank/DDBJ databases">
        <authorList>
            <person name="Muzny D."/>
            <person name="Qin X."/>
            <person name="Deng J."/>
            <person name="Jiang H."/>
            <person name="Liu Y."/>
            <person name="Qu J."/>
            <person name="Song X.-Z."/>
            <person name="Zhang L."/>
            <person name="Thornton R."/>
            <person name="Coyle M."/>
            <person name="Francisco L."/>
            <person name="Jackson L."/>
            <person name="Javaid M."/>
            <person name="Korchina V."/>
            <person name="Kovar C."/>
            <person name="Mata R."/>
            <person name="Mathew T."/>
            <person name="Ngo R."/>
            <person name="Nguyen L."/>
            <person name="Nguyen N."/>
            <person name="Okwuonu G."/>
            <person name="Ongeri F."/>
            <person name="Pham C."/>
            <person name="Simmons D."/>
            <person name="Wilczek-Boney K."/>
            <person name="Hale W."/>
            <person name="Jakkamsetti A."/>
            <person name="Pham P."/>
            <person name="Ruth R."/>
            <person name="San Lucas F."/>
            <person name="Warren J."/>
            <person name="Zhang J."/>
            <person name="Zhao Z."/>
            <person name="Zhou C."/>
            <person name="Zhu D."/>
            <person name="Lee S."/>
            <person name="Bess C."/>
            <person name="Blankenburg K."/>
            <person name="Forbes L."/>
            <person name="Fu Q."/>
            <person name="Gubbala S."/>
            <person name="Hirani K."/>
            <person name="Jayaseelan J.C."/>
            <person name="Lara F."/>
            <person name="Munidasa M."/>
            <person name="Palculict T."/>
            <person name="Patil S."/>
            <person name="Pu L.-L."/>
            <person name="Saada N."/>
            <person name="Tang L."/>
            <person name="Weissenberger G."/>
            <person name="Zhu Y."/>
            <person name="Hemphill L."/>
            <person name="Shang Y."/>
            <person name="Youmans B."/>
            <person name="Ayvaz T."/>
            <person name="Ross M."/>
            <person name="Santibanez J."/>
            <person name="Aqrawi P."/>
            <person name="Gross S."/>
            <person name="Joshi V."/>
            <person name="Fowler G."/>
            <person name="Nazareth L."/>
            <person name="Reid J."/>
            <person name="Worley K."/>
            <person name="Petrosino J."/>
            <person name="Highlander S."/>
            <person name="Gibbs R."/>
        </authorList>
    </citation>
    <scope>NUCLEOTIDE SEQUENCE [LARGE SCALE GENOMIC DNA]</scope>
    <source>
        <strain evidence="3">DSM 16973</strain>
    </source>
</reference>
<dbReference type="PANTHER" id="PTHR30023:SF0">
    <property type="entry name" value="PENICILLIN-SENSITIVE CARBOXYPEPTIDASE A"/>
    <property type="match status" value="1"/>
</dbReference>
<dbReference type="Proteomes" id="UP000004394">
    <property type="component" value="Unassembled WGS sequence"/>
</dbReference>